<protein>
    <recommendedName>
        <fullName evidence="3">C2H2-type domain-containing protein</fullName>
    </recommendedName>
</protein>
<feature type="region of interest" description="Disordered" evidence="2">
    <location>
        <begin position="44"/>
        <end position="78"/>
    </location>
</feature>
<evidence type="ECO:0000313" key="4">
    <source>
        <dbReference type="EMBL" id="KAK3013321.1"/>
    </source>
</evidence>
<feature type="domain" description="C2H2-type" evidence="3">
    <location>
        <begin position="85"/>
        <end position="112"/>
    </location>
</feature>
<keyword evidence="1" id="KW-0479">Metal-binding</keyword>
<dbReference type="GO" id="GO:0000976">
    <property type="term" value="F:transcription cis-regulatory region binding"/>
    <property type="evidence" value="ECO:0007669"/>
    <property type="project" value="TreeGrafter"/>
</dbReference>
<dbReference type="PROSITE" id="PS00028">
    <property type="entry name" value="ZINC_FINGER_C2H2_1"/>
    <property type="match status" value="1"/>
</dbReference>
<dbReference type="GO" id="GO:0008270">
    <property type="term" value="F:zinc ion binding"/>
    <property type="evidence" value="ECO:0007669"/>
    <property type="project" value="UniProtKB-KW"/>
</dbReference>
<organism evidence="4 5">
    <name type="scientific">Escallonia herrerae</name>
    <dbReference type="NCBI Taxonomy" id="1293975"/>
    <lineage>
        <taxon>Eukaryota</taxon>
        <taxon>Viridiplantae</taxon>
        <taxon>Streptophyta</taxon>
        <taxon>Embryophyta</taxon>
        <taxon>Tracheophyta</taxon>
        <taxon>Spermatophyta</taxon>
        <taxon>Magnoliopsida</taxon>
        <taxon>eudicotyledons</taxon>
        <taxon>Gunneridae</taxon>
        <taxon>Pentapetalae</taxon>
        <taxon>asterids</taxon>
        <taxon>campanulids</taxon>
        <taxon>Escalloniales</taxon>
        <taxon>Escalloniaceae</taxon>
        <taxon>Escallonia</taxon>
    </lineage>
</organism>
<evidence type="ECO:0000313" key="5">
    <source>
        <dbReference type="Proteomes" id="UP001188597"/>
    </source>
</evidence>
<dbReference type="SUPFAM" id="SSF57667">
    <property type="entry name" value="beta-beta-alpha zinc fingers"/>
    <property type="match status" value="1"/>
</dbReference>
<dbReference type="GO" id="GO:0009736">
    <property type="term" value="P:cytokinin-activated signaling pathway"/>
    <property type="evidence" value="ECO:0007669"/>
    <property type="project" value="TreeGrafter"/>
</dbReference>
<dbReference type="InterPro" id="IPR013087">
    <property type="entry name" value="Znf_C2H2_type"/>
</dbReference>
<keyword evidence="1" id="KW-0862">Zinc</keyword>
<evidence type="ECO:0000256" key="1">
    <source>
        <dbReference type="PROSITE-ProRule" id="PRU00042"/>
    </source>
</evidence>
<dbReference type="GO" id="GO:0003700">
    <property type="term" value="F:DNA-binding transcription factor activity"/>
    <property type="evidence" value="ECO:0007669"/>
    <property type="project" value="TreeGrafter"/>
</dbReference>
<dbReference type="Gene3D" id="3.30.160.60">
    <property type="entry name" value="Classic Zinc Finger"/>
    <property type="match status" value="1"/>
</dbReference>
<gene>
    <name evidence="4" type="ORF">RJ639_009292</name>
</gene>
<evidence type="ECO:0000259" key="3">
    <source>
        <dbReference type="PROSITE" id="PS50157"/>
    </source>
</evidence>
<dbReference type="GO" id="GO:0009740">
    <property type="term" value="P:gibberellic acid mediated signaling pathway"/>
    <property type="evidence" value="ECO:0007669"/>
    <property type="project" value="TreeGrafter"/>
</dbReference>
<feature type="region of interest" description="Disordered" evidence="2">
    <location>
        <begin position="1"/>
        <end position="22"/>
    </location>
</feature>
<sequence length="308" mass="34967">MKKDVSSHISPTWAGDSEYSTKTCPEKKLRLFGFELDPYKNAEIGLKGSTEGDESVNSSSTTVSSEREKLPTEKSPAGEAEKKKFECQYCFKEFANSQALGGHQNAHKKERMKKKRLQLQARKASLNYYLQPFQKNHSFGYHGSAPLFYDSSHYAPEFTIYDEPQISFSPFNQDLHTHGSQLSSWYPVPPHVPYHQHDRRTFTLTHADRAAEDRLATIKPTALPCSKQIHKALDLQLGLSLDSRSSLDVKLMDQSRAERQKTWNGRFHRFCNTYLFMARTSGELSLSAEIESVVTVVAEALAILQQRA</sequence>
<dbReference type="InterPro" id="IPR044299">
    <property type="entry name" value="GIS3/ZFP5/ZFP6"/>
</dbReference>
<accession>A0AA89AVT3</accession>
<keyword evidence="5" id="KW-1185">Reference proteome</keyword>
<reference evidence="4" key="1">
    <citation type="submission" date="2022-12" db="EMBL/GenBank/DDBJ databases">
        <title>Draft genome assemblies for two species of Escallonia (Escalloniales).</title>
        <authorList>
            <person name="Chanderbali A."/>
            <person name="Dervinis C."/>
            <person name="Anghel I."/>
            <person name="Soltis D."/>
            <person name="Soltis P."/>
            <person name="Zapata F."/>
        </authorList>
    </citation>
    <scope>NUCLEOTIDE SEQUENCE</scope>
    <source>
        <strain evidence="4">UCBG64.0493</strain>
        <tissue evidence="4">Leaf</tissue>
    </source>
</reference>
<dbReference type="PROSITE" id="PS50157">
    <property type="entry name" value="ZINC_FINGER_C2H2_2"/>
    <property type="match status" value="1"/>
</dbReference>
<dbReference type="PANTHER" id="PTHR46353">
    <property type="entry name" value="ZINC FINGER PROTEIN 5"/>
    <property type="match status" value="1"/>
</dbReference>
<feature type="compositionally biased region" description="Low complexity" evidence="2">
    <location>
        <begin position="55"/>
        <end position="64"/>
    </location>
</feature>
<name>A0AA89AVT3_9ASTE</name>
<comment type="caution">
    <text evidence="4">The sequence shown here is derived from an EMBL/GenBank/DDBJ whole genome shotgun (WGS) entry which is preliminary data.</text>
</comment>
<dbReference type="GO" id="GO:0010090">
    <property type="term" value="P:trichome morphogenesis"/>
    <property type="evidence" value="ECO:0007669"/>
    <property type="project" value="InterPro"/>
</dbReference>
<dbReference type="AlphaFoldDB" id="A0AA89AVT3"/>
<dbReference type="GO" id="GO:0005634">
    <property type="term" value="C:nucleus"/>
    <property type="evidence" value="ECO:0007669"/>
    <property type="project" value="TreeGrafter"/>
</dbReference>
<proteinExistence type="predicted"/>
<evidence type="ECO:0000256" key="2">
    <source>
        <dbReference type="SAM" id="MobiDB-lite"/>
    </source>
</evidence>
<dbReference type="PANTHER" id="PTHR46353:SF5">
    <property type="entry name" value="ZINC FINGER PROTEIN 5"/>
    <property type="match status" value="1"/>
</dbReference>
<keyword evidence="1" id="KW-0863">Zinc-finger</keyword>
<dbReference type="EMBL" id="JAVXUP010001306">
    <property type="protein sequence ID" value="KAK3013321.1"/>
    <property type="molecule type" value="Genomic_DNA"/>
</dbReference>
<dbReference type="InterPro" id="IPR036236">
    <property type="entry name" value="Znf_C2H2_sf"/>
</dbReference>
<dbReference type="Proteomes" id="UP001188597">
    <property type="component" value="Unassembled WGS sequence"/>
</dbReference>